<dbReference type="Gene3D" id="3.40.50.300">
    <property type="entry name" value="P-loop containing nucleotide triphosphate hydrolases"/>
    <property type="match status" value="2"/>
</dbReference>
<evidence type="ECO:0000256" key="4">
    <source>
        <dbReference type="ARBA" id="ARBA00022840"/>
    </source>
</evidence>
<evidence type="ECO:0000259" key="6">
    <source>
        <dbReference type="PROSITE" id="PS51194"/>
    </source>
</evidence>
<dbReference type="Pfam" id="PF00271">
    <property type="entry name" value="Helicase_C"/>
    <property type="match status" value="1"/>
</dbReference>
<dbReference type="Pfam" id="PF04851">
    <property type="entry name" value="ResIII"/>
    <property type="match status" value="1"/>
</dbReference>
<keyword evidence="4" id="KW-0067">ATP-binding</keyword>
<dbReference type="PROSITE" id="PS51194">
    <property type="entry name" value="HELICASE_CTER"/>
    <property type="match status" value="1"/>
</dbReference>
<dbReference type="InterPro" id="IPR050615">
    <property type="entry name" value="ATP-dep_DNA_Helicase"/>
</dbReference>
<evidence type="ECO:0000256" key="1">
    <source>
        <dbReference type="ARBA" id="ARBA00022741"/>
    </source>
</evidence>
<proteinExistence type="predicted"/>
<keyword evidence="2" id="KW-0378">Hydrolase</keyword>
<comment type="caution">
    <text evidence="7">The sequence shown here is derived from an EMBL/GenBank/DDBJ whole genome shotgun (WGS) entry which is preliminary data.</text>
</comment>
<evidence type="ECO:0000313" key="7">
    <source>
        <dbReference type="EMBL" id="MFD0896413.1"/>
    </source>
</evidence>
<dbReference type="PANTHER" id="PTHR11274">
    <property type="entry name" value="RAD25/XP-B DNA REPAIR HELICASE"/>
    <property type="match status" value="1"/>
</dbReference>
<gene>
    <name evidence="7" type="ORF">ACFQZ7_01485</name>
</gene>
<reference evidence="8" key="1">
    <citation type="journal article" date="2019" name="Int. J. Syst. Evol. Microbiol.">
        <title>The Global Catalogue of Microorganisms (GCM) 10K type strain sequencing project: providing services to taxonomists for standard genome sequencing and annotation.</title>
        <authorList>
            <consortium name="The Broad Institute Genomics Platform"/>
            <consortium name="The Broad Institute Genome Sequencing Center for Infectious Disease"/>
            <person name="Wu L."/>
            <person name="Ma J."/>
        </authorList>
    </citation>
    <scope>NUCLEOTIDE SEQUENCE [LARGE SCALE GENOMIC DNA]</scope>
    <source>
        <strain evidence="8">CCM 8925</strain>
    </source>
</reference>
<evidence type="ECO:0000313" key="8">
    <source>
        <dbReference type="Proteomes" id="UP001597104"/>
    </source>
</evidence>
<dbReference type="GO" id="GO:0004386">
    <property type="term" value="F:helicase activity"/>
    <property type="evidence" value="ECO:0007669"/>
    <property type="project" value="UniProtKB-KW"/>
</dbReference>
<dbReference type="CDD" id="cd18785">
    <property type="entry name" value="SF2_C"/>
    <property type="match status" value="1"/>
</dbReference>
<dbReference type="Proteomes" id="UP001597104">
    <property type="component" value="Unassembled WGS sequence"/>
</dbReference>
<evidence type="ECO:0000256" key="3">
    <source>
        <dbReference type="ARBA" id="ARBA00022806"/>
    </source>
</evidence>
<evidence type="ECO:0000259" key="5">
    <source>
        <dbReference type="PROSITE" id="PS51192"/>
    </source>
</evidence>
<dbReference type="SUPFAM" id="SSF52540">
    <property type="entry name" value="P-loop containing nucleoside triphosphate hydrolases"/>
    <property type="match status" value="1"/>
</dbReference>
<dbReference type="InterPro" id="IPR014001">
    <property type="entry name" value="Helicase_ATP-bd"/>
</dbReference>
<dbReference type="InterPro" id="IPR001650">
    <property type="entry name" value="Helicase_C-like"/>
</dbReference>
<dbReference type="SMART" id="SM00487">
    <property type="entry name" value="DEXDc"/>
    <property type="match status" value="1"/>
</dbReference>
<organism evidence="7 8">
    <name type="scientific">Loigolactobacillus binensis</name>
    <dbReference type="NCBI Taxonomy" id="2559922"/>
    <lineage>
        <taxon>Bacteria</taxon>
        <taxon>Bacillati</taxon>
        <taxon>Bacillota</taxon>
        <taxon>Bacilli</taxon>
        <taxon>Lactobacillales</taxon>
        <taxon>Lactobacillaceae</taxon>
        <taxon>Loigolactobacillus</taxon>
    </lineage>
</organism>
<keyword evidence="3 7" id="KW-0347">Helicase</keyword>
<dbReference type="PROSITE" id="PS51192">
    <property type="entry name" value="HELICASE_ATP_BIND_1"/>
    <property type="match status" value="1"/>
</dbReference>
<dbReference type="Pfam" id="PF22548">
    <property type="entry name" value="AEP-TOTE"/>
    <property type="match status" value="1"/>
</dbReference>
<dbReference type="PANTHER" id="PTHR11274:SF0">
    <property type="entry name" value="GENERAL TRANSCRIPTION AND DNA REPAIR FACTOR IIH HELICASE SUBUNIT XPB"/>
    <property type="match status" value="1"/>
</dbReference>
<feature type="domain" description="Helicase ATP-binding" evidence="5">
    <location>
        <begin position="424"/>
        <end position="590"/>
    </location>
</feature>
<dbReference type="CDD" id="cd17926">
    <property type="entry name" value="DEXHc_RE"/>
    <property type="match status" value="1"/>
</dbReference>
<name>A0ABW3EBU3_9LACO</name>
<sequence length="923" mass="105209">MKKQFRLNNQVYEVAAITQDTSRQKLGKIVVYHVPGAMNYFSCPLKELVLELDETGSKAAVLAKRVALYRKRFVGRTDAYAQRYFNKKQQKDVYAPVVEFANNRPLLDHWIALTDEALVKHLEGKIFLGFYPMYPDNTTKYLVIDIDKQNWMDIVQSMQKVCHKYHIPILTERSQSGNGGHLWLFFTQPIAAVKARHLGDAILKATMAINPNLSFTAFDRLFPSQDLIGEGKLGNLIAGPLQGARRKSNNSVFIDAAFKPLSDQWAALESVKTLDELTVDQYLDSFASQVTFRLFDDDRTAELNLLNETIVTDQLVSVIRKDALYISEAEMTAHQIAQLKWLASFKNPKFYEKQQKRLSLYNTPRIISLFEEYREQQTLILPRGLESQLTSAMPKMKLIDQTNRGQLIHASFKGQLYPDQKSAYRAILAKESGVLSARTGFGKTVIAAKVIAQRGVSTLILVNNKELASQWVTRLTQFLTITDKPLIVNRTPTGRLRKQAVIGQFFGNKHNRSGIIDVATIQSFKDNEKSGKILNDYGMVIFDEVHHEPAFTYDQIIRRISAKYLLGLSATPIRRDGQEPIIAMRFGEVLYETPVIDEKYALTVKRVVIPRFTSLGMSTLEMAANTINQNYEAIANDHERDQSLYRDVQANLAEKRHILILTHRVQHVEQLAEMLRETVTDVFVLYGAQGAKDNTATIELINRTKTAYVIVATAKYAGEGLDIGSIDTVMLAMPNSWHGSIEQYLGRMQRKLGVKNELRVYDFVDVFIPMLARMYRKRLQAYKKLSYMIQEDERSRQTGLKFFEGNYQKSIVKDILATRQVIICCNRLSSFLVKDVLLKLPKAALVTVISNKLDPAQQEQLRAFDNVTQILYDHNLPNCIVMNEQVLWISSDIGFRQNRGVALRAENKTLVRQFVHLINRVGN</sequence>
<evidence type="ECO:0000256" key="2">
    <source>
        <dbReference type="ARBA" id="ARBA00022801"/>
    </source>
</evidence>
<keyword evidence="8" id="KW-1185">Reference proteome</keyword>
<protein>
    <submittedName>
        <fullName evidence="7">DEAD/DEAH box helicase family protein</fullName>
    </submittedName>
</protein>
<dbReference type="RefSeq" id="WP_137638536.1">
    <property type="nucleotide sequence ID" value="NZ_BJDN01000028.1"/>
</dbReference>
<dbReference type="InterPro" id="IPR006935">
    <property type="entry name" value="Helicase/UvrB_N"/>
</dbReference>
<feature type="domain" description="Helicase C-terminal" evidence="6">
    <location>
        <begin position="626"/>
        <end position="794"/>
    </location>
</feature>
<keyword evidence="1" id="KW-0547">Nucleotide-binding</keyword>
<accession>A0ABW3EBU3</accession>
<dbReference type="EMBL" id="JBHTIO010000006">
    <property type="protein sequence ID" value="MFD0896413.1"/>
    <property type="molecule type" value="Genomic_DNA"/>
</dbReference>
<dbReference type="InterPro" id="IPR054347">
    <property type="entry name" value="TOTE_primase"/>
</dbReference>
<dbReference type="InterPro" id="IPR027417">
    <property type="entry name" value="P-loop_NTPase"/>
</dbReference>